<dbReference type="EMBL" id="JABXBU010001863">
    <property type="protein sequence ID" value="KAF8781916.1"/>
    <property type="molecule type" value="Genomic_DNA"/>
</dbReference>
<dbReference type="AlphaFoldDB" id="A0A8T0EUC0"/>
<dbReference type="SUPFAM" id="SSF56672">
    <property type="entry name" value="DNA/RNA polymerases"/>
    <property type="match status" value="1"/>
</dbReference>
<accession>A0A8T0EUC0</accession>
<dbReference type="GO" id="GO:0071897">
    <property type="term" value="P:DNA biosynthetic process"/>
    <property type="evidence" value="ECO:0007669"/>
    <property type="project" value="UniProtKB-ARBA"/>
</dbReference>
<feature type="compositionally biased region" description="Basic and acidic residues" evidence="1">
    <location>
        <begin position="167"/>
        <end position="178"/>
    </location>
</feature>
<dbReference type="Gene3D" id="3.10.10.10">
    <property type="entry name" value="HIV Type 1 Reverse Transcriptase, subunit A, domain 1"/>
    <property type="match status" value="1"/>
</dbReference>
<comment type="caution">
    <text evidence="3">The sequence shown here is derived from an EMBL/GenBank/DDBJ whole genome shotgun (WGS) entry which is preliminary data.</text>
</comment>
<keyword evidence="4" id="KW-1185">Reference proteome</keyword>
<protein>
    <submittedName>
        <fullName evidence="3">Retrovirus-related Pol polyprotein like</fullName>
    </submittedName>
</protein>
<dbReference type="InterPro" id="IPR000477">
    <property type="entry name" value="RT_dom"/>
</dbReference>
<dbReference type="Pfam" id="PF00078">
    <property type="entry name" value="RVT_1"/>
    <property type="match status" value="1"/>
</dbReference>
<dbReference type="Gene3D" id="3.30.420.10">
    <property type="entry name" value="Ribonuclease H-like superfamily/Ribonuclease H"/>
    <property type="match status" value="1"/>
</dbReference>
<dbReference type="CDD" id="cd01647">
    <property type="entry name" value="RT_LTR"/>
    <property type="match status" value="1"/>
</dbReference>
<dbReference type="InterPro" id="IPR036397">
    <property type="entry name" value="RNaseH_sf"/>
</dbReference>
<feature type="domain" description="Reverse transcriptase" evidence="2">
    <location>
        <begin position="2"/>
        <end position="84"/>
    </location>
</feature>
<feature type="region of interest" description="Disordered" evidence="1">
    <location>
        <begin position="167"/>
        <end position="186"/>
    </location>
</feature>
<dbReference type="Proteomes" id="UP000807504">
    <property type="component" value="Unassembled WGS sequence"/>
</dbReference>
<dbReference type="PANTHER" id="PTHR37984:SF5">
    <property type="entry name" value="PROTEIN NYNRIN-LIKE"/>
    <property type="match status" value="1"/>
</dbReference>
<sequence length="258" mass="29434">MSTLDLKTGYHQIVVNPADRGKTAFLCSFDMFRYKRMPLDLRNAPATIQQFMDHFGNGHPTVNILVYLDDIFLLSETFEQHQALKLANPVERKNRDLKLRLAIIIGNNHTLWIEKLPAIRSALNTAKCKTADCTAAYLNFGRELSTSDDVTTDLRSVIHKENIEKNQDRRKAYADKSRKPSPNYKPDDLIWVKLHPLSKANQTKTEKFMPREDGPYIILSQKSPSSFVIASCRKPDEPSSVYHASALAPFRNVTQNLM</sequence>
<reference evidence="3" key="2">
    <citation type="submission" date="2020-06" db="EMBL/GenBank/DDBJ databases">
        <authorList>
            <person name="Sheffer M."/>
        </authorList>
    </citation>
    <scope>NUCLEOTIDE SEQUENCE</scope>
</reference>
<dbReference type="Gene3D" id="3.30.70.270">
    <property type="match status" value="1"/>
</dbReference>
<proteinExistence type="predicted"/>
<evidence type="ECO:0000259" key="2">
    <source>
        <dbReference type="Pfam" id="PF00078"/>
    </source>
</evidence>
<name>A0A8T0EUC0_ARGBR</name>
<evidence type="ECO:0000313" key="3">
    <source>
        <dbReference type="EMBL" id="KAF8781916.1"/>
    </source>
</evidence>
<organism evidence="3 4">
    <name type="scientific">Argiope bruennichi</name>
    <name type="common">Wasp spider</name>
    <name type="synonym">Aranea bruennichi</name>
    <dbReference type="NCBI Taxonomy" id="94029"/>
    <lineage>
        <taxon>Eukaryota</taxon>
        <taxon>Metazoa</taxon>
        <taxon>Ecdysozoa</taxon>
        <taxon>Arthropoda</taxon>
        <taxon>Chelicerata</taxon>
        <taxon>Arachnida</taxon>
        <taxon>Araneae</taxon>
        <taxon>Araneomorphae</taxon>
        <taxon>Entelegynae</taxon>
        <taxon>Araneoidea</taxon>
        <taxon>Araneidae</taxon>
        <taxon>Argiope</taxon>
    </lineage>
</organism>
<gene>
    <name evidence="3" type="ORF">HNY73_012258</name>
</gene>
<reference evidence="3" key="1">
    <citation type="journal article" date="2020" name="bioRxiv">
        <title>Chromosome-level reference genome of the European wasp spider Argiope bruennichi: a resource for studies on range expansion and evolutionary adaptation.</title>
        <authorList>
            <person name="Sheffer M.M."/>
            <person name="Hoppe A."/>
            <person name="Krehenwinkel H."/>
            <person name="Uhl G."/>
            <person name="Kuss A.W."/>
            <person name="Jensen L."/>
            <person name="Jensen C."/>
            <person name="Gillespie R.G."/>
            <person name="Hoff K.J."/>
            <person name="Prost S."/>
        </authorList>
    </citation>
    <scope>NUCLEOTIDE SEQUENCE</scope>
</reference>
<dbReference type="PANTHER" id="PTHR37984">
    <property type="entry name" value="PROTEIN CBG26694"/>
    <property type="match status" value="1"/>
</dbReference>
<evidence type="ECO:0000256" key="1">
    <source>
        <dbReference type="SAM" id="MobiDB-lite"/>
    </source>
</evidence>
<evidence type="ECO:0000313" key="4">
    <source>
        <dbReference type="Proteomes" id="UP000807504"/>
    </source>
</evidence>
<dbReference type="InterPro" id="IPR050951">
    <property type="entry name" value="Retrovirus_Pol_polyprotein"/>
</dbReference>
<dbReference type="InterPro" id="IPR043128">
    <property type="entry name" value="Rev_trsase/Diguanyl_cyclase"/>
</dbReference>
<dbReference type="GO" id="GO:0003676">
    <property type="term" value="F:nucleic acid binding"/>
    <property type="evidence" value="ECO:0007669"/>
    <property type="project" value="InterPro"/>
</dbReference>
<dbReference type="InterPro" id="IPR043502">
    <property type="entry name" value="DNA/RNA_pol_sf"/>
</dbReference>